<protein>
    <recommendedName>
        <fullName evidence="1">DUF6888 domain-containing protein</fullName>
    </recommendedName>
</protein>
<comment type="caution">
    <text evidence="2">The sequence shown here is derived from an EMBL/GenBank/DDBJ whole genome shotgun (WGS) entry which is preliminary data.</text>
</comment>
<organism evidence="2 3">
    <name type="scientific">Phormidesmis priestleyi ULC007</name>
    <dbReference type="NCBI Taxonomy" id="1920490"/>
    <lineage>
        <taxon>Bacteria</taxon>
        <taxon>Bacillati</taxon>
        <taxon>Cyanobacteriota</taxon>
        <taxon>Cyanophyceae</taxon>
        <taxon>Leptolyngbyales</taxon>
        <taxon>Leptolyngbyaceae</taxon>
        <taxon>Phormidesmis</taxon>
    </lineage>
</organism>
<dbReference type="OrthoDB" id="490850at2"/>
<dbReference type="Pfam" id="PF21828">
    <property type="entry name" value="DUF6888"/>
    <property type="match status" value="1"/>
</dbReference>
<gene>
    <name evidence="2" type="ORF">C7B65_10595</name>
</gene>
<evidence type="ECO:0000313" key="2">
    <source>
        <dbReference type="EMBL" id="PSB19732.1"/>
    </source>
</evidence>
<evidence type="ECO:0000259" key="1">
    <source>
        <dbReference type="Pfam" id="PF21828"/>
    </source>
</evidence>
<dbReference type="RefSeq" id="WP_073071628.1">
    <property type="nucleotide sequence ID" value="NZ_MPPI01000012.1"/>
</dbReference>
<proteinExistence type="predicted"/>
<reference evidence="2 3" key="1">
    <citation type="submission" date="2018-02" db="EMBL/GenBank/DDBJ databases">
        <authorList>
            <person name="Cohen D.B."/>
            <person name="Kent A.D."/>
        </authorList>
    </citation>
    <scope>NUCLEOTIDE SEQUENCE [LARGE SCALE GENOMIC DNA]</scope>
    <source>
        <strain evidence="2 3">ULC007</strain>
    </source>
</reference>
<dbReference type="Proteomes" id="UP000238634">
    <property type="component" value="Unassembled WGS sequence"/>
</dbReference>
<dbReference type="InterPro" id="IPR054181">
    <property type="entry name" value="DUF6888"/>
</dbReference>
<sequence>MLASRSKVEGLISIPTSEQKTQCYLLCCRFTKFYLPVNIVRFDERTGNIFFLAGEENDIEIYPNGKWRYIR</sequence>
<keyword evidence="3" id="KW-1185">Reference proteome</keyword>
<feature type="domain" description="DUF6888" evidence="1">
    <location>
        <begin position="15"/>
        <end position="68"/>
    </location>
</feature>
<reference evidence="2 3" key="2">
    <citation type="submission" date="2018-03" db="EMBL/GenBank/DDBJ databases">
        <title>The ancient ancestry and fast evolution of plastids.</title>
        <authorList>
            <person name="Moore K.R."/>
            <person name="Magnabosco C."/>
            <person name="Momper L."/>
            <person name="Gold D.A."/>
            <person name="Bosak T."/>
            <person name="Fournier G.P."/>
        </authorList>
    </citation>
    <scope>NUCLEOTIDE SEQUENCE [LARGE SCALE GENOMIC DNA]</scope>
    <source>
        <strain evidence="2 3">ULC007</strain>
    </source>
</reference>
<accession>A0A2T1DGW1</accession>
<dbReference type="EMBL" id="PVWG01000009">
    <property type="protein sequence ID" value="PSB19732.1"/>
    <property type="molecule type" value="Genomic_DNA"/>
</dbReference>
<evidence type="ECO:0000313" key="3">
    <source>
        <dbReference type="Proteomes" id="UP000238634"/>
    </source>
</evidence>
<dbReference type="AlphaFoldDB" id="A0A2T1DGW1"/>
<name>A0A2T1DGW1_9CYAN</name>